<gene>
    <name evidence="4" type="ORF">EV652_108157</name>
</gene>
<feature type="compositionally biased region" description="Low complexity" evidence="1">
    <location>
        <begin position="55"/>
        <end position="71"/>
    </location>
</feature>
<dbReference type="EMBL" id="SLWN01000008">
    <property type="protein sequence ID" value="TCO24625.1"/>
    <property type="molecule type" value="Genomic_DNA"/>
</dbReference>
<dbReference type="AlphaFoldDB" id="A0A4V2RZ77"/>
<evidence type="ECO:0000256" key="2">
    <source>
        <dbReference type="SAM" id="Phobius"/>
    </source>
</evidence>
<dbReference type="InterPro" id="IPR058488">
    <property type="entry name" value="DUF8175"/>
</dbReference>
<dbReference type="OrthoDB" id="4428031at2"/>
<keyword evidence="2" id="KW-1133">Transmembrane helix</keyword>
<accession>A0A4V2RZ77</accession>
<protein>
    <recommendedName>
        <fullName evidence="3">DUF8175 domain-containing protein</fullName>
    </recommendedName>
</protein>
<dbReference type="Proteomes" id="UP000294508">
    <property type="component" value="Unassembled WGS sequence"/>
</dbReference>
<evidence type="ECO:0000259" key="3">
    <source>
        <dbReference type="Pfam" id="PF26526"/>
    </source>
</evidence>
<evidence type="ECO:0000313" key="4">
    <source>
        <dbReference type="EMBL" id="TCO24625.1"/>
    </source>
</evidence>
<comment type="caution">
    <text evidence="4">The sequence shown here is derived from an EMBL/GenBank/DDBJ whole genome shotgun (WGS) entry which is preliminary data.</text>
</comment>
<sequence>MGLFTRDSGSGSAGDDADGDATGVFWQERGFIASAIVVGAVVVCLLVWFFARDTGTPTTQPTTSPTAVVPTEQPTDEPSVPPATPTDEPTSTSTPTPSGPPTPGSGGCKLKNPNQKIPRVAPTAVSWQFEADMLIPLQQEGGPAVMDRTGVRSCFAHSPTGAVLAAMVTLGQIRNPALTDDVLATRIAPGPGRNLAISEARVSRTPRNEGDVAQFTAFKVIDYTTDRAIVYIAVQLDDRKVAALPVTLTWLRGDWKVVLQEDGSFNGSVQPDLLQSLDGYVGFRGA</sequence>
<feature type="domain" description="DUF8175" evidence="3">
    <location>
        <begin position="91"/>
        <end position="281"/>
    </location>
</feature>
<evidence type="ECO:0000256" key="1">
    <source>
        <dbReference type="SAM" id="MobiDB-lite"/>
    </source>
</evidence>
<keyword evidence="2" id="KW-0812">Transmembrane</keyword>
<dbReference type="Pfam" id="PF26526">
    <property type="entry name" value="DUF8175"/>
    <property type="match status" value="1"/>
</dbReference>
<evidence type="ECO:0000313" key="5">
    <source>
        <dbReference type="Proteomes" id="UP000294508"/>
    </source>
</evidence>
<keyword evidence="2" id="KW-0472">Membrane</keyword>
<name>A0A4V2RZ77_9ACTN</name>
<reference evidence="4 5" key="1">
    <citation type="journal article" date="2015" name="Stand. Genomic Sci.">
        <title>Genomic Encyclopedia of Bacterial and Archaeal Type Strains, Phase III: the genomes of soil and plant-associated and newly described type strains.</title>
        <authorList>
            <person name="Whitman W.B."/>
            <person name="Woyke T."/>
            <person name="Klenk H.P."/>
            <person name="Zhou Y."/>
            <person name="Lilburn T.G."/>
            <person name="Beck B.J."/>
            <person name="De Vos P."/>
            <person name="Vandamme P."/>
            <person name="Eisen J.A."/>
            <person name="Garrity G."/>
            <person name="Hugenholtz P."/>
            <person name="Kyrpides N.C."/>
        </authorList>
    </citation>
    <scope>NUCLEOTIDE SEQUENCE [LARGE SCALE GENOMIC DNA]</scope>
    <source>
        <strain evidence="4 5">VKM Ac-2572</strain>
    </source>
</reference>
<organism evidence="4 5">
    <name type="scientific">Kribbella steppae</name>
    <dbReference type="NCBI Taxonomy" id="2512223"/>
    <lineage>
        <taxon>Bacteria</taxon>
        <taxon>Bacillati</taxon>
        <taxon>Actinomycetota</taxon>
        <taxon>Actinomycetes</taxon>
        <taxon>Propionibacteriales</taxon>
        <taxon>Kribbellaceae</taxon>
        <taxon>Kribbella</taxon>
    </lineage>
</organism>
<dbReference type="RefSeq" id="WP_132211455.1">
    <property type="nucleotide sequence ID" value="NZ_SLWN01000008.1"/>
</dbReference>
<feature type="transmembrane region" description="Helical" evidence="2">
    <location>
        <begin position="31"/>
        <end position="51"/>
    </location>
</feature>
<feature type="region of interest" description="Disordered" evidence="1">
    <location>
        <begin position="55"/>
        <end position="115"/>
    </location>
</feature>
<feature type="compositionally biased region" description="Low complexity" evidence="1">
    <location>
        <begin position="85"/>
        <end position="96"/>
    </location>
</feature>
<keyword evidence="5" id="KW-1185">Reference proteome</keyword>
<proteinExistence type="predicted"/>